<comment type="caution">
    <text evidence="1">The sequence shown here is derived from an EMBL/GenBank/DDBJ whole genome shotgun (WGS) entry which is preliminary data.</text>
</comment>
<dbReference type="AlphaFoldDB" id="A0A0V1GIJ0"/>
<name>A0A0V1GIJ0_TRIPS</name>
<proteinExistence type="predicted"/>
<organism evidence="1 2">
    <name type="scientific">Trichinella pseudospiralis</name>
    <name type="common">Parasitic roundworm</name>
    <dbReference type="NCBI Taxonomy" id="6337"/>
    <lineage>
        <taxon>Eukaryota</taxon>
        <taxon>Metazoa</taxon>
        <taxon>Ecdysozoa</taxon>
        <taxon>Nematoda</taxon>
        <taxon>Enoplea</taxon>
        <taxon>Dorylaimia</taxon>
        <taxon>Trichinellida</taxon>
        <taxon>Trichinellidae</taxon>
        <taxon>Trichinella</taxon>
    </lineage>
</organism>
<keyword evidence="2" id="KW-1185">Reference proteome</keyword>
<evidence type="ECO:0000313" key="1">
    <source>
        <dbReference type="EMBL" id="KRY97842.1"/>
    </source>
</evidence>
<feature type="non-terminal residue" evidence="1">
    <location>
        <position position="1"/>
    </location>
</feature>
<protein>
    <submittedName>
        <fullName evidence="1">Uncharacterized protein</fullName>
    </submittedName>
</protein>
<dbReference type="EMBL" id="JYDS01002114">
    <property type="protein sequence ID" value="KRY97842.1"/>
    <property type="molecule type" value="Genomic_DNA"/>
</dbReference>
<evidence type="ECO:0000313" key="2">
    <source>
        <dbReference type="Proteomes" id="UP000054805"/>
    </source>
</evidence>
<reference evidence="1 2" key="1">
    <citation type="submission" date="2015-01" db="EMBL/GenBank/DDBJ databases">
        <title>Evolution of Trichinella species and genotypes.</title>
        <authorList>
            <person name="Korhonen P.K."/>
            <person name="Edoardo P."/>
            <person name="Giuseppe L.R."/>
            <person name="Gasser R.B."/>
        </authorList>
    </citation>
    <scope>NUCLEOTIDE SEQUENCE [LARGE SCALE GENOMIC DNA]</scope>
    <source>
        <strain evidence="1">ISS588</strain>
    </source>
</reference>
<accession>A0A0V1GIJ0</accession>
<gene>
    <name evidence="1" type="ORF">T4B_10304</name>
</gene>
<dbReference type="Proteomes" id="UP000054805">
    <property type="component" value="Unassembled WGS sequence"/>
</dbReference>
<sequence length="41" mass="4911">LLVLRKMTKHLFSKFGYFTQFQRKKFGTCRINTIQVLVCLC</sequence>